<keyword evidence="3" id="KW-1003">Cell membrane</keyword>
<comment type="subcellular location">
    <subcellularLocation>
        <location evidence="1">Cell membrane</location>
        <topology evidence="1">Multi-pass membrane protein</topology>
    </subcellularLocation>
</comment>
<dbReference type="RefSeq" id="WP_035661715.1">
    <property type="nucleotide sequence ID" value="NZ_BAUV01000002.1"/>
</dbReference>
<dbReference type="PANTHER" id="PTHR42920:SF5">
    <property type="entry name" value="EAMA DOMAIN-CONTAINING PROTEIN"/>
    <property type="match status" value="1"/>
</dbReference>
<proteinExistence type="inferred from homology"/>
<evidence type="ECO:0000256" key="7">
    <source>
        <dbReference type="SAM" id="Phobius"/>
    </source>
</evidence>
<evidence type="ECO:0000256" key="2">
    <source>
        <dbReference type="ARBA" id="ARBA00007362"/>
    </source>
</evidence>
<dbReference type="InterPro" id="IPR000620">
    <property type="entry name" value="EamA_dom"/>
</dbReference>
<dbReference type="Pfam" id="PF00892">
    <property type="entry name" value="EamA"/>
    <property type="match status" value="2"/>
</dbReference>
<evidence type="ECO:0000256" key="6">
    <source>
        <dbReference type="ARBA" id="ARBA00023136"/>
    </source>
</evidence>
<evidence type="ECO:0000256" key="5">
    <source>
        <dbReference type="ARBA" id="ARBA00022989"/>
    </source>
</evidence>
<dbReference type="PANTHER" id="PTHR42920">
    <property type="entry name" value="OS03G0707200 PROTEIN-RELATED"/>
    <property type="match status" value="1"/>
</dbReference>
<evidence type="ECO:0000256" key="3">
    <source>
        <dbReference type="ARBA" id="ARBA00022475"/>
    </source>
</evidence>
<dbReference type="Proteomes" id="UP000018896">
    <property type="component" value="Unassembled WGS sequence"/>
</dbReference>
<feature type="transmembrane region" description="Helical" evidence="7">
    <location>
        <begin position="154"/>
        <end position="172"/>
    </location>
</feature>
<dbReference type="Gene3D" id="1.10.3730.20">
    <property type="match status" value="1"/>
</dbReference>
<evidence type="ECO:0000256" key="4">
    <source>
        <dbReference type="ARBA" id="ARBA00022692"/>
    </source>
</evidence>
<feature type="transmembrane region" description="Helical" evidence="7">
    <location>
        <begin position="184"/>
        <end position="201"/>
    </location>
</feature>
<evidence type="ECO:0000313" key="10">
    <source>
        <dbReference type="Proteomes" id="UP000018896"/>
    </source>
</evidence>
<keyword evidence="10" id="KW-1185">Reference proteome</keyword>
<sequence length="300" mass="32118">MKTKTWHYAALVFLGGCCFGILSTFVKLAYSAGFATAEVTGGQFLLGTFVIGVLALFSKKGKLSMLVCFKLVIAGIPMGLTGIFYYLSLQTLEASLAIIFLFQFIWIGAVLEWLLEKKKPTKIKLASIGILLSGSILASGVFFMESSFFSLKGVLWASLAAGMFALFIYVSGTVGRSVPSIQKSFLLSLGGLIIVLIWMQPNFQLPMSSLIELSYYALILGVFGVALPPLLFSIGMPQIGAGLGTILSASELPVAVILSALVLRESVSWVQWLGVTIILAGIAVGNTKSRDIAMNLEKST</sequence>
<evidence type="ECO:0000256" key="1">
    <source>
        <dbReference type="ARBA" id="ARBA00004651"/>
    </source>
</evidence>
<dbReference type="SUPFAM" id="SSF103481">
    <property type="entry name" value="Multidrug resistance efflux transporter EmrE"/>
    <property type="match status" value="2"/>
</dbReference>
<feature type="transmembrane region" description="Helical" evidence="7">
    <location>
        <begin position="65"/>
        <end position="88"/>
    </location>
</feature>
<protein>
    <submittedName>
        <fullName evidence="9">Permease of the drug/metabolite transporter</fullName>
    </submittedName>
</protein>
<feature type="transmembrane region" description="Helical" evidence="7">
    <location>
        <begin position="269"/>
        <end position="287"/>
    </location>
</feature>
<feature type="transmembrane region" description="Helical" evidence="7">
    <location>
        <begin position="127"/>
        <end position="148"/>
    </location>
</feature>
<feature type="transmembrane region" description="Helical" evidence="7">
    <location>
        <begin position="41"/>
        <end position="58"/>
    </location>
</feature>
<feature type="transmembrane region" description="Helical" evidence="7">
    <location>
        <begin position="94"/>
        <end position="115"/>
    </location>
</feature>
<name>W4QN83_HALA3</name>
<dbReference type="AlphaFoldDB" id="W4QN83"/>
<feature type="transmembrane region" description="Helical" evidence="7">
    <location>
        <begin position="239"/>
        <end position="263"/>
    </location>
</feature>
<dbReference type="PROSITE" id="PS51257">
    <property type="entry name" value="PROKAR_LIPOPROTEIN"/>
    <property type="match status" value="1"/>
</dbReference>
<feature type="domain" description="EamA" evidence="8">
    <location>
        <begin position="152"/>
        <end position="284"/>
    </location>
</feature>
<evidence type="ECO:0000259" key="8">
    <source>
        <dbReference type="Pfam" id="PF00892"/>
    </source>
</evidence>
<dbReference type="OrthoDB" id="3180815at2"/>
<reference evidence="9 10" key="1">
    <citation type="journal article" date="2014" name="Genome Announc.">
        <title>Draft Genome Sequences of Three Alkaliphilic Bacillus Strains, Bacillus wakoensis JCM 9140T, Bacillus akibai JCM 9157T, and Bacillus hemicellulosilyticus JCM 9152T.</title>
        <authorList>
            <person name="Yuki M."/>
            <person name="Oshima K."/>
            <person name="Suda W."/>
            <person name="Oshida Y."/>
            <person name="Kitamura K."/>
            <person name="Iida T."/>
            <person name="Hattori M."/>
            <person name="Ohkuma M."/>
        </authorList>
    </citation>
    <scope>NUCLEOTIDE SEQUENCE [LARGE SCALE GENOMIC DNA]</scope>
    <source>
        <strain evidence="9 10">JCM 9157</strain>
    </source>
</reference>
<dbReference type="EMBL" id="BAUV01000002">
    <property type="protein sequence ID" value="GAE33531.1"/>
    <property type="molecule type" value="Genomic_DNA"/>
</dbReference>
<feature type="domain" description="EamA" evidence="8">
    <location>
        <begin position="10"/>
        <end position="139"/>
    </location>
</feature>
<evidence type="ECO:0000313" key="9">
    <source>
        <dbReference type="EMBL" id="GAE33531.1"/>
    </source>
</evidence>
<keyword evidence="5 7" id="KW-1133">Transmembrane helix</keyword>
<comment type="caution">
    <text evidence="9">The sequence shown here is derived from an EMBL/GenBank/DDBJ whole genome shotgun (WGS) entry which is preliminary data.</text>
</comment>
<dbReference type="eggNOG" id="COG0697">
    <property type="taxonomic scope" value="Bacteria"/>
</dbReference>
<dbReference type="InterPro" id="IPR037185">
    <property type="entry name" value="EmrE-like"/>
</dbReference>
<keyword evidence="6 7" id="KW-0472">Membrane</keyword>
<keyword evidence="4 7" id="KW-0812">Transmembrane</keyword>
<dbReference type="InterPro" id="IPR051258">
    <property type="entry name" value="Diverse_Substrate_Transporter"/>
</dbReference>
<accession>W4QN83</accession>
<gene>
    <name evidence="9" type="ORF">JCM9157_536</name>
</gene>
<organism evidence="9 10">
    <name type="scientific">Halalkalibacter akibai (strain ATCC 43226 / DSM 21942 / CIP 109018 / JCM 9157 / 1139)</name>
    <name type="common">Bacillus akibai</name>
    <dbReference type="NCBI Taxonomy" id="1236973"/>
    <lineage>
        <taxon>Bacteria</taxon>
        <taxon>Bacillati</taxon>
        <taxon>Bacillota</taxon>
        <taxon>Bacilli</taxon>
        <taxon>Bacillales</taxon>
        <taxon>Bacillaceae</taxon>
        <taxon>Halalkalibacter</taxon>
    </lineage>
</organism>
<comment type="similarity">
    <text evidence="2">Belongs to the EamA transporter family.</text>
</comment>
<dbReference type="GO" id="GO:0005886">
    <property type="term" value="C:plasma membrane"/>
    <property type="evidence" value="ECO:0007669"/>
    <property type="project" value="UniProtKB-SubCell"/>
</dbReference>
<feature type="transmembrane region" description="Helical" evidence="7">
    <location>
        <begin position="213"/>
        <end position="232"/>
    </location>
</feature>